<feature type="transmembrane region" description="Helical" evidence="2">
    <location>
        <begin position="15"/>
        <end position="32"/>
    </location>
</feature>
<gene>
    <name evidence="3" type="ORF">PU560_07130</name>
</gene>
<keyword evidence="2" id="KW-0812">Transmembrane</keyword>
<organism evidence="3 4">
    <name type="scientific">Georgenia halotolerans</name>
    <dbReference type="NCBI Taxonomy" id="3028317"/>
    <lineage>
        <taxon>Bacteria</taxon>
        <taxon>Bacillati</taxon>
        <taxon>Actinomycetota</taxon>
        <taxon>Actinomycetes</taxon>
        <taxon>Micrococcales</taxon>
        <taxon>Bogoriellaceae</taxon>
        <taxon>Georgenia</taxon>
    </lineage>
</organism>
<accession>A0ABT5TW04</accession>
<dbReference type="Proteomes" id="UP001165561">
    <property type="component" value="Unassembled WGS sequence"/>
</dbReference>
<evidence type="ECO:0000256" key="1">
    <source>
        <dbReference type="SAM" id="MobiDB-lite"/>
    </source>
</evidence>
<keyword evidence="2" id="KW-0472">Membrane</keyword>
<sequence>MAGPGTRRGPSGGETVLVLVVAVLVLAFLIMLSQRFLPWAAAPEAGASPDGTEQSDVRDGSTGEDLSGLDHDVVTPSGNIACALDPDRVVCAIESYDYSVPGPVSDSCAGNAGHFLVVTAESSSLACDTSGPTPTIDTSGAEELDYGESVAEGEFRCLSEETGMTCEHTGTGRSISVARAAYSLG</sequence>
<feature type="region of interest" description="Disordered" evidence="1">
    <location>
        <begin position="45"/>
        <end position="70"/>
    </location>
</feature>
<keyword evidence="4" id="KW-1185">Reference proteome</keyword>
<reference evidence="3" key="1">
    <citation type="submission" date="2023-02" db="EMBL/GenBank/DDBJ databases">
        <title>Georgenia sp.10Sc9-8, isolated from a soil sample collected from the Taklamakan desert.</title>
        <authorList>
            <person name="Liu S."/>
        </authorList>
    </citation>
    <scope>NUCLEOTIDE SEQUENCE</scope>
    <source>
        <strain evidence="3">10Sc9-8</strain>
    </source>
</reference>
<dbReference type="EMBL" id="JARACI010000824">
    <property type="protein sequence ID" value="MDD9206242.1"/>
    <property type="molecule type" value="Genomic_DNA"/>
</dbReference>
<proteinExistence type="predicted"/>
<evidence type="ECO:0008006" key="5">
    <source>
        <dbReference type="Google" id="ProtNLM"/>
    </source>
</evidence>
<comment type="caution">
    <text evidence="3">The sequence shown here is derived from an EMBL/GenBank/DDBJ whole genome shotgun (WGS) entry which is preliminary data.</text>
</comment>
<protein>
    <recommendedName>
        <fullName evidence="5">DUF4333 domain-containing protein</fullName>
    </recommendedName>
</protein>
<name>A0ABT5TW04_9MICO</name>
<evidence type="ECO:0000256" key="2">
    <source>
        <dbReference type="SAM" id="Phobius"/>
    </source>
</evidence>
<evidence type="ECO:0000313" key="4">
    <source>
        <dbReference type="Proteomes" id="UP001165561"/>
    </source>
</evidence>
<evidence type="ECO:0000313" key="3">
    <source>
        <dbReference type="EMBL" id="MDD9206242.1"/>
    </source>
</evidence>
<keyword evidence="2" id="KW-1133">Transmembrane helix</keyword>